<evidence type="ECO:0000313" key="1">
    <source>
        <dbReference type="EMBL" id="KAL0198358.1"/>
    </source>
</evidence>
<dbReference type="EMBL" id="JAMKFB020000003">
    <property type="protein sequence ID" value="KAL0198358.1"/>
    <property type="molecule type" value="Genomic_DNA"/>
</dbReference>
<protein>
    <submittedName>
        <fullName evidence="1">Uncharacterized protein</fullName>
    </submittedName>
</protein>
<name>A0ABD0RIZ8_CIRMR</name>
<feature type="non-terminal residue" evidence="1">
    <location>
        <position position="111"/>
    </location>
</feature>
<sequence length="111" mass="12094">MHASMMVTHGVQVIQEVQRVSAGFGTLMGLLFPAGRRSGTAAPLDHVAAHIQASEGEMDQRGELVTALSHLSEAFEVKDEDVWEGPQAHLHHALLQLLTVRTLPRIVRGQL</sequence>
<dbReference type="Proteomes" id="UP001529510">
    <property type="component" value="Unassembled WGS sequence"/>
</dbReference>
<organism evidence="1 2">
    <name type="scientific">Cirrhinus mrigala</name>
    <name type="common">Mrigala</name>
    <dbReference type="NCBI Taxonomy" id="683832"/>
    <lineage>
        <taxon>Eukaryota</taxon>
        <taxon>Metazoa</taxon>
        <taxon>Chordata</taxon>
        <taxon>Craniata</taxon>
        <taxon>Vertebrata</taxon>
        <taxon>Euteleostomi</taxon>
        <taxon>Actinopterygii</taxon>
        <taxon>Neopterygii</taxon>
        <taxon>Teleostei</taxon>
        <taxon>Ostariophysi</taxon>
        <taxon>Cypriniformes</taxon>
        <taxon>Cyprinidae</taxon>
        <taxon>Labeoninae</taxon>
        <taxon>Labeonini</taxon>
        <taxon>Cirrhinus</taxon>
    </lineage>
</organism>
<reference evidence="1 2" key="1">
    <citation type="submission" date="2024-05" db="EMBL/GenBank/DDBJ databases">
        <title>Genome sequencing and assembly of Indian major carp, Cirrhinus mrigala (Hamilton, 1822).</title>
        <authorList>
            <person name="Mohindra V."/>
            <person name="Chowdhury L.M."/>
            <person name="Lal K."/>
            <person name="Jena J.K."/>
        </authorList>
    </citation>
    <scope>NUCLEOTIDE SEQUENCE [LARGE SCALE GENOMIC DNA]</scope>
    <source>
        <strain evidence="1">CM1030</strain>
        <tissue evidence="1">Blood</tissue>
    </source>
</reference>
<evidence type="ECO:0000313" key="2">
    <source>
        <dbReference type="Proteomes" id="UP001529510"/>
    </source>
</evidence>
<keyword evidence="2" id="KW-1185">Reference proteome</keyword>
<accession>A0ABD0RIZ8</accession>
<gene>
    <name evidence="1" type="ORF">M9458_006898</name>
</gene>
<comment type="caution">
    <text evidence="1">The sequence shown here is derived from an EMBL/GenBank/DDBJ whole genome shotgun (WGS) entry which is preliminary data.</text>
</comment>
<proteinExistence type="predicted"/>
<dbReference type="AlphaFoldDB" id="A0ABD0RIZ8"/>